<dbReference type="PROSITE" id="PS51257">
    <property type="entry name" value="PROKAR_LIPOPROTEIN"/>
    <property type="match status" value="1"/>
</dbReference>
<evidence type="ECO:0000256" key="1">
    <source>
        <dbReference type="SAM" id="SignalP"/>
    </source>
</evidence>
<keyword evidence="1" id="KW-0732">Signal</keyword>
<gene>
    <name evidence="3" type="ORF">DCD74_12360</name>
</gene>
<dbReference type="Pfam" id="PF13590">
    <property type="entry name" value="DUF4136"/>
    <property type="match status" value="1"/>
</dbReference>
<dbReference type="RefSeq" id="WP_112927560.1">
    <property type="nucleotide sequence ID" value="NZ_CP029556.1"/>
</dbReference>
<dbReference type="Gene3D" id="3.30.160.670">
    <property type="match status" value="1"/>
</dbReference>
<sequence>MNIRSLKSLRVWFVAALALVVLAACATGPRVRTDYDPGANFAQYRTWGWYSPIAMEQSGYSSWISERIKANVQREMEARGYRYDAKSPDLKVNFQAVVQERSDVYSMPRSDIAWLYSYRARSYVAVPFWYDETTVSRYTEGTLTVDLVDAARNRMVWTGDAIGRVVRRNPEQRAADIDASVIAIFAKYPYSAGSGQPLPLPGR</sequence>
<feature type="domain" description="DUF4136" evidence="2">
    <location>
        <begin position="31"/>
        <end position="190"/>
    </location>
</feature>
<feature type="chain" id="PRO_5017054389" evidence="1">
    <location>
        <begin position="27"/>
        <end position="203"/>
    </location>
</feature>
<reference evidence="4" key="1">
    <citation type="submission" date="2018-05" db="EMBL/GenBank/DDBJ databases">
        <title>Luteimonas pekinense sp. nov., isolated from human Meibomian gland secretions, Beijing, China.</title>
        <authorList>
            <person name="Wen T."/>
            <person name="Bai H."/>
            <person name="Lv H."/>
        </authorList>
    </citation>
    <scope>NUCLEOTIDE SEQUENCE [LARGE SCALE GENOMIC DNA]</scope>
    <source>
        <strain evidence="4">83-4</strain>
    </source>
</reference>
<feature type="signal peptide" evidence="1">
    <location>
        <begin position="1"/>
        <end position="26"/>
    </location>
</feature>
<keyword evidence="4" id="KW-1185">Reference proteome</keyword>
<evidence type="ECO:0000313" key="3">
    <source>
        <dbReference type="EMBL" id="AXA85355.1"/>
    </source>
</evidence>
<name>A0A344J8J5_9GAMM</name>
<proteinExistence type="predicted"/>
<dbReference type="InterPro" id="IPR025411">
    <property type="entry name" value="DUF4136"/>
</dbReference>
<protein>
    <submittedName>
        <fullName evidence="3">DUF4136 domain-containing protein</fullName>
    </submittedName>
</protein>
<accession>A0A344J8J5</accession>
<dbReference type="AlphaFoldDB" id="A0A344J8J5"/>
<organism evidence="3 4">
    <name type="scientific">Solilutibacter oculi</name>
    <dbReference type="NCBI Taxonomy" id="2698682"/>
    <lineage>
        <taxon>Bacteria</taxon>
        <taxon>Pseudomonadati</taxon>
        <taxon>Pseudomonadota</taxon>
        <taxon>Gammaproteobacteria</taxon>
        <taxon>Lysobacterales</taxon>
        <taxon>Lysobacteraceae</taxon>
        <taxon>Solilutibacter</taxon>
    </lineage>
</organism>
<dbReference type="KEGG" id="lue:DCD74_12360"/>
<dbReference type="OrthoDB" id="118896at2"/>
<evidence type="ECO:0000259" key="2">
    <source>
        <dbReference type="Pfam" id="PF13590"/>
    </source>
</evidence>
<dbReference type="EMBL" id="CP029556">
    <property type="protein sequence ID" value="AXA85355.1"/>
    <property type="molecule type" value="Genomic_DNA"/>
</dbReference>
<evidence type="ECO:0000313" key="4">
    <source>
        <dbReference type="Proteomes" id="UP000251842"/>
    </source>
</evidence>
<dbReference type="Proteomes" id="UP000251842">
    <property type="component" value="Chromosome"/>
</dbReference>